<proteinExistence type="predicted"/>
<dbReference type="EMBL" id="CAJOBG010071982">
    <property type="protein sequence ID" value="CAF4597844.1"/>
    <property type="molecule type" value="Genomic_DNA"/>
</dbReference>
<sequence length="43" mass="4810">MDISPRAPTNNSFRAHSQINNGLSTPINRLSSKSIQQDTHYLV</sequence>
<reference evidence="2" key="1">
    <citation type="submission" date="2021-02" db="EMBL/GenBank/DDBJ databases">
        <authorList>
            <person name="Nowell W R."/>
        </authorList>
    </citation>
    <scope>NUCLEOTIDE SEQUENCE</scope>
</reference>
<dbReference type="AlphaFoldDB" id="A0A821BZM2"/>
<accession>A0A821BZM2</accession>
<name>A0A821BZM2_9BILA</name>
<evidence type="ECO:0000313" key="2">
    <source>
        <dbReference type="EMBL" id="CAF4597844.1"/>
    </source>
</evidence>
<evidence type="ECO:0000256" key="1">
    <source>
        <dbReference type="SAM" id="MobiDB-lite"/>
    </source>
</evidence>
<keyword evidence="3" id="KW-1185">Reference proteome</keyword>
<feature type="compositionally biased region" description="Polar residues" evidence="1">
    <location>
        <begin position="7"/>
        <end position="43"/>
    </location>
</feature>
<evidence type="ECO:0000313" key="3">
    <source>
        <dbReference type="Proteomes" id="UP000663866"/>
    </source>
</evidence>
<gene>
    <name evidence="2" type="ORF">OVN521_LOCUS45042</name>
</gene>
<feature type="region of interest" description="Disordered" evidence="1">
    <location>
        <begin position="1"/>
        <end position="43"/>
    </location>
</feature>
<feature type="non-terminal residue" evidence="2">
    <location>
        <position position="43"/>
    </location>
</feature>
<dbReference type="Proteomes" id="UP000663866">
    <property type="component" value="Unassembled WGS sequence"/>
</dbReference>
<comment type="caution">
    <text evidence="2">The sequence shown here is derived from an EMBL/GenBank/DDBJ whole genome shotgun (WGS) entry which is preliminary data.</text>
</comment>
<organism evidence="2 3">
    <name type="scientific">Rotaria magnacalcarata</name>
    <dbReference type="NCBI Taxonomy" id="392030"/>
    <lineage>
        <taxon>Eukaryota</taxon>
        <taxon>Metazoa</taxon>
        <taxon>Spiralia</taxon>
        <taxon>Gnathifera</taxon>
        <taxon>Rotifera</taxon>
        <taxon>Eurotatoria</taxon>
        <taxon>Bdelloidea</taxon>
        <taxon>Philodinida</taxon>
        <taxon>Philodinidae</taxon>
        <taxon>Rotaria</taxon>
    </lineage>
</organism>
<protein>
    <submittedName>
        <fullName evidence="2">Uncharacterized protein</fullName>
    </submittedName>
</protein>